<dbReference type="FunFam" id="3.40.50.2020:FF:000021">
    <property type="entry name" value="Adenine phosphoribosyltransferase"/>
    <property type="match status" value="1"/>
</dbReference>
<dbReference type="GO" id="GO:0016208">
    <property type="term" value="F:AMP binding"/>
    <property type="evidence" value="ECO:0007669"/>
    <property type="project" value="TreeGrafter"/>
</dbReference>
<feature type="domain" description="Phosphoribosyltransferase" evidence="11">
    <location>
        <begin position="38"/>
        <end position="147"/>
    </location>
</feature>
<evidence type="ECO:0000313" key="13">
    <source>
        <dbReference type="EMBL" id="CAB4547590.1"/>
    </source>
</evidence>
<evidence type="ECO:0000256" key="10">
    <source>
        <dbReference type="ARBA" id="ARBA00022726"/>
    </source>
</evidence>
<evidence type="ECO:0000256" key="8">
    <source>
        <dbReference type="ARBA" id="ARBA00022676"/>
    </source>
</evidence>
<keyword evidence="7" id="KW-0963">Cytoplasm</keyword>
<proteinExistence type="inferred from homology"/>
<dbReference type="GO" id="GO:0006166">
    <property type="term" value="P:purine ribonucleoside salvage"/>
    <property type="evidence" value="ECO:0007669"/>
    <property type="project" value="UniProtKB-KW"/>
</dbReference>
<accession>A0A6J5YT41</accession>
<evidence type="ECO:0000256" key="9">
    <source>
        <dbReference type="ARBA" id="ARBA00022679"/>
    </source>
</evidence>
<dbReference type="InterPro" id="IPR005764">
    <property type="entry name" value="Ade_phspho_trans"/>
</dbReference>
<dbReference type="EMBL" id="CAESAM010000003">
    <property type="protein sequence ID" value="CAB4332078.1"/>
    <property type="molecule type" value="Genomic_DNA"/>
</dbReference>
<evidence type="ECO:0000256" key="4">
    <source>
        <dbReference type="ARBA" id="ARBA00004659"/>
    </source>
</evidence>
<evidence type="ECO:0000313" key="12">
    <source>
        <dbReference type="EMBL" id="CAB4332078.1"/>
    </source>
</evidence>
<dbReference type="UniPathway" id="UPA00588">
    <property type="reaction ID" value="UER00646"/>
</dbReference>
<organism evidence="12">
    <name type="scientific">freshwater metagenome</name>
    <dbReference type="NCBI Taxonomy" id="449393"/>
    <lineage>
        <taxon>unclassified sequences</taxon>
        <taxon>metagenomes</taxon>
        <taxon>ecological metagenomes</taxon>
    </lineage>
</organism>
<dbReference type="InterPro" id="IPR050054">
    <property type="entry name" value="UPRTase/APRTase"/>
</dbReference>
<dbReference type="HAMAP" id="MF_00004">
    <property type="entry name" value="Aden_phosphoribosyltr"/>
    <property type="match status" value="1"/>
</dbReference>
<dbReference type="GO" id="GO:0006168">
    <property type="term" value="P:adenine salvage"/>
    <property type="evidence" value="ECO:0007669"/>
    <property type="project" value="InterPro"/>
</dbReference>
<reference evidence="12" key="1">
    <citation type="submission" date="2020-05" db="EMBL/GenBank/DDBJ databases">
        <authorList>
            <person name="Chiriac C."/>
            <person name="Salcher M."/>
            <person name="Ghai R."/>
            <person name="Kavagutti S V."/>
        </authorList>
    </citation>
    <scope>NUCLEOTIDE SEQUENCE</scope>
</reference>
<dbReference type="GO" id="GO:0003999">
    <property type="term" value="F:adenine phosphoribosyltransferase activity"/>
    <property type="evidence" value="ECO:0007669"/>
    <property type="project" value="UniProtKB-EC"/>
</dbReference>
<dbReference type="CDD" id="cd06223">
    <property type="entry name" value="PRTases_typeI"/>
    <property type="match status" value="1"/>
</dbReference>
<evidence type="ECO:0000256" key="3">
    <source>
        <dbReference type="ARBA" id="ARBA00004496"/>
    </source>
</evidence>
<keyword evidence="8" id="KW-0328">Glycosyltransferase</keyword>
<dbReference type="InterPro" id="IPR029057">
    <property type="entry name" value="PRTase-like"/>
</dbReference>
<comment type="pathway">
    <text evidence="4">Purine metabolism; AMP biosynthesis via salvage pathway; AMP from adenine: step 1/1.</text>
</comment>
<gene>
    <name evidence="13" type="ORF">UFOPK1509_00084</name>
    <name evidence="14" type="ORF">UFOPK1854_00376</name>
    <name evidence="15" type="ORF">UFOPK3935_00488</name>
    <name evidence="12" type="ORF">UFOPK4171_00069</name>
</gene>
<name>A0A6J5YT41_9ZZZZ</name>
<evidence type="ECO:0000256" key="1">
    <source>
        <dbReference type="ARBA" id="ARBA00000868"/>
    </source>
</evidence>
<comment type="subcellular location">
    <subcellularLocation>
        <location evidence="3">Cytoplasm</location>
    </subcellularLocation>
</comment>
<evidence type="ECO:0000256" key="6">
    <source>
        <dbReference type="ARBA" id="ARBA00011893"/>
    </source>
</evidence>
<evidence type="ECO:0000313" key="14">
    <source>
        <dbReference type="EMBL" id="CAB4607588.1"/>
    </source>
</evidence>
<evidence type="ECO:0000313" key="15">
    <source>
        <dbReference type="EMBL" id="CAB4976981.1"/>
    </source>
</evidence>
<dbReference type="Gene3D" id="3.40.50.2020">
    <property type="match status" value="1"/>
</dbReference>
<dbReference type="AlphaFoldDB" id="A0A6J5YT41"/>
<dbReference type="Pfam" id="PF00156">
    <property type="entry name" value="Pribosyltran"/>
    <property type="match status" value="1"/>
</dbReference>
<keyword evidence="10" id="KW-0660">Purine salvage</keyword>
<dbReference type="EMBL" id="CAEZSY010000004">
    <property type="protein sequence ID" value="CAB4547590.1"/>
    <property type="molecule type" value="Genomic_DNA"/>
</dbReference>
<evidence type="ECO:0000259" key="11">
    <source>
        <dbReference type="Pfam" id="PF00156"/>
    </source>
</evidence>
<comment type="catalytic activity">
    <reaction evidence="1">
        <text>AMP + diphosphate = 5-phospho-alpha-D-ribose 1-diphosphate + adenine</text>
        <dbReference type="Rhea" id="RHEA:16609"/>
        <dbReference type="ChEBI" id="CHEBI:16708"/>
        <dbReference type="ChEBI" id="CHEBI:33019"/>
        <dbReference type="ChEBI" id="CHEBI:58017"/>
        <dbReference type="ChEBI" id="CHEBI:456215"/>
        <dbReference type="EC" id="2.4.2.7"/>
    </reaction>
</comment>
<dbReference type="EMBL" id="CAFBOH010000043">
    <property type="protein sequence ID" value="CAB4976981.1"/>
    <property type="molecule type" value="Genomic_DNA"/>
</dbReference>
<keyword evidence="9" id="KW-0808">Transferase</keyword>
<dbReference type="EC" id="2.4.2.7" evidence="6"/>
<evidence type="ECO:0000256" key="7">
    <source>
        <dbReference type="ARBA" id="ARBA00022490"/>
    </source>
</evidence>
<dbReference type="GO" id="GO:0002055">
    <property type="term" value="F:adenine binding"/>
    <property type="evidence" value="ECO:0007669"/>
    <property type="project" value="TreeGrafter"/>
</dbReference>
<protein>
    <recommendedName>
        <fullName evidence="6">adenine phosphoribosyltransferase</fullName>
        <ecNumber evidence="6">2.4.2.7</ecNumber>
    </recommendedName>
</protein>
<dbReference type="GO" id="GO:0005737">
    <property type="term" value="C:cytoplasm"/>
    <property type="evidence" value="ECO:0007669"/>
    <property type="project" value="UniProtKB-SubCell"/>
</dbReference>
<dbReference type="NCBIfam" id="NF002636">
    <property type="entry name" value="PRK02304.1-5"/>
    <property type="match status" value="1"/>
</dbReference>
<dbReference type="EMBL" id="CAEZUT010000025">
    <property type="protein sequence ID" value="CAB4607588.1"/>
    <property type="molecule type" value="Genomic_DNA"/>
</dbReference>
<evidence type="ECO:0000256" key="2">
    <source>
        <dbReference type="ARBA" id="ARBA00003968"/>
    </source>
</evidence>
<dbReference type="PANTHER" id="PTHR32315:SF3">
    <property type="entry name" value="ADENINE PHOSPHORIBOSYLTRANSFERASE"/>
    <property type="match status" value="1"/>
</dbReference>
<dbReference type="NCBIfam" id="NF002634">
    <property type="entry name" value="PRK02304.1-3"/>
    <property type="match status" value="1"/>
</dbReference>
<dbReference type="PANTHER" id="PTHR32315">
    <property type="entry name" value="ADENINE PHOSPHORIBOSYLTRANSFERASE"/>
    <property type="match status" value="1"/>
</dbReference>
<evidence type="ECO:0000256" key="5">
    <source>
        <dbReference type="ARBA" id="ARBA00008391"/>
    </source>
</evidence>
<dbReference type="GO" id="GO:0044209">
    <property type="term" value="P:AMP salvage"/>
    <property type="evidence" value="ECO:0007669"/>
    <property type="project" value="UniProtKB-UniPathway"/>
</dbReference>
<comment type="similarity">
    <text evidence="5">Belongs to the purine/pyrimidine phosphoribosyltransferase family.</text>
</comment>
<sequence>MENFDRNLIRDIADFPIKGITFKDITPLIADGPNFSRVIDLLSDISKNSHYIAGVESRGFIFAAAVAQATGKGFIPIRKAGKLPGKVISQSFDLEYGSASLEIHQDIYEAGKSVTIIDDVLATGGTAIAAINLVKKIGLKIDSVSFLLEISQLEGKSRILATYPDLQINLLLAE</sequence>
<dbReference type="SUPFAM" id="SSF53271">
    <property type="entry name" value="PRTase-like"/>
    <property type="match status" value="1"/>
</dbReference>
<dbReference type="InterPro" id="IPR000836">
    <property type="entry name" value="PRTase_dom"/>
</dbReference>
<comment type="function">
    <text evidence="2">Catalyzes a salvage reaction resulting in the formation of AMP, that is energically less costly than de novo synthesis.</text>
</comment>